<evidence type="ECO:0000256" key="2">
    <source>
        <dbReference type="ARBA" id="ARBA00006931"/>
    </source>
</evidence>
<dbReference type="GO" id="GO:0015031">
    <property type="term" value="P:protein transport"/>
    <property type="evidence" value="ECO:0007669"/>
    <property type="project" value="UniProtKB-KW"/>
</dbReference>
<feature type="transmembrane region" description="Helical" evidence="10">
    <location>
        <begin position="523"/>
        <end position="542"/>
    </location>
</feature>
<evidence type="ECO:0000256" key="3">
    <source>
        <dbReference type="ARBA" id="ARBA00022448"/>
    </source>
</evidence>
<dbReference type="PANTHER" id="PTHR15495:SF7">
    <property type="entry name" value="GPI INOSITOL-DEACYLASE"/>
    <property type="match status" value="1"/>
</dbReference>
<feature type="transmembrane region" description="Helical" evidence="10">
    <location>
        <begin position="716"/>
        <end position="735"/>
    </location>
</feature>
<dbReference type="WBParaSite" id="SPAL_0001483200.1">
    <property type="protein sequence ID" value="SPAL_0001483200.1"/>
    <property type="gene ID" value="SPAL_0001483200"/>
</dbReference>
<keyword evidence="3 10" id="KW-0813">Transport</keyword>
<evidence type="ECO:0000256" key="9">
    <source>
        <dbReference type="ARBA" id="ARBA00023136"/>
    </source>
</evidence>
<feature type="transmembrane region" description="Helical" evidence="10">
    <location>
        <begin position="628"/>
        <end position="651"/>
    </location>
</feature>
<keyword evidence="4 10" id="KW-0812">Transmembrane</keyword>
<keyword evidence="8 10" id="KW-1133">Transmembrane helix</keyword>
<dbReference type="STRING" id="174720.A0A0N5CAA9"/>
<keyword evidence="5 10" id="KW-0378">Hydrolase</keyword>
<evidence type="ECO:0000256" key="5">
    <source>
        <dbReference type="ARBA" id="ARBA00022801"/>
    </source>
</evidence>
<keyword evidence="6 10" id="KW-0256">Endoplasmic reticulum</keyword>
<comment type="subcellular location">
    <subcellularLocation>
        <location evidence="1">Endoplasmic reticulum membrane</location>
        <topology evidence="1">Multi-pass membrane protein</topology>
    </subcellularLocation>
</comment>
<dbReference type="PANTHER" id="PTHR15495">
    <property type="entry name" value="NEGATIVE REGULATOR OF VESICLE FORMATION-RELATED"/>
    <property type="match status" value="1"/>
</dbReference>
<dbReference type="InterPro" id="IPR039529">
    <property type="entry name" value="PGAP1/BST1"/>
</dbReference>
<organism evidence="12 13">
    <name type="scientific">Strongyloides papillosus</name>
    <name type="common">Intestinal threadworm</name>
    <dbReference type="NCBI Taxonomy" id="174720"/>
    <lineage>
        <taxon>Eukaryota</taxon>
        <taxon>Metazoa</taxon>
        <taxon>Ecdysozoa</taxon>
        <taxon>Nematoda</taxon>
        <taxon>Chromadorea</taxon>
        <taxon>Rhabditida</taxon>
        <taxon>Tylenchina</taxon>
        <taxon>Panagrolaimomorpha</taxon>
        <taxon>Strongyloidoidea</taxon>
        <taxon>Strongyloididae</taxon>
        <taxon>Strongyloides</taxon>
    </lineage>
</organism>
<evidence type="ECO:0000256" key="8">
    <source>
        <dbReference type="ARBA" id="ARBA00022989"/>
    </source>
</evidence>
<accession>A0A0N5CAA9</accession>
<evidence type="ECO:0000256" key="10">
    <source>
        <dbReference type="RuleBase" id="RU365011"/>
    </source>
</evidence>
<dbReference type="GO" id="GO:0006888">
    <property type="term" value="P:endoplasmic reticulum to Golgi vesicle-mediated transport"/>
    <property type="evidence" value="ECO:0007669"/>
    <property type="project" value="TreeGrafter"/>
</dbReference>
<dbReference type="Pfam" id="PF07819">
    <property type="entry name" value="PGAP1"/>
    <property type="match status" value="1"/>
</dbReference>
<keyword evidence="12" id="KW-1185">Reference proteome</keyword>
<dbReference type="InterPro" id="IPR029058">
    <property type="entry name" value="AB_hydrolase_fold"/>
</dbReference>
<dbReference type="GO" id="GO:0006505">
    <property type="term" value="P:GPI anchor metabolic process"/>
    <property type="evidence" value="ECO:0007669"/>
    <property type="project" value="TreeGrafter"/>
</dbReference>
<feature type="domain" description="GPI inositol-deacylase PGAP1-like alpha/beta" evidence="11">
    <location>
        <begin position="77"/>
        <end position="281"/>
    </location>
</feature>
<feature type="transmembrane region" description="Helical" evidence="10">
    <location>
        <begin position="602"/>
        <end position="622"/>
    </location>
</feature>
<keyword evidence="7 10" id="KW-0653">Protein transport</keyword>
<evidence type="ECO:0000256" key="1">
    <source>
        <dbReference type="ARBA" id="ARBA00004477"/>
    </source>
</evidence>
<dbReference type="SUPFAM" id="SSF81665">
    <property type="entry name" value="Calcium ATPase, transmembrane domain M"/>
    <property type="match status" value="1"/>
</dbReference>
<evidence type="ECO:0000256" key="7">
    <source>
        <dbReference type="ARBA" id="ARBA00022927"/>
    </source>
</evidence>
<evidence type="ECO:0000256" key="6">
    <source>
        <dbReference type="ARBA" id="ARBA00022824"/>
    </source>
</evidence>
<dbReference type="InterPro" id="IPR023298">
    <property type="entry name" value="ATPase_P-typ_TM_dom_sf"/>
</dbReference>
<reference evidence="13" key="1">
    <citation type="submission" date="2017-02" db="UniProtKB">
        <authorList>
            <consortium name="WormBaseParasite"/>
        </authorList>
    </citation>
    <scope>IDENTIFICATION</scope>
</reference>
<dbReference type="EC" id="3.1.-.-" evidence="10"/>
<comment type="similarity">
    <text evidence="2 10">Belongs to the GPI inositol-deacylase family.</text>
</comment>
<keyword evidence="9 10" id="KW-0472">Membrane</keyword>
<dbReference type="GO" id="GO:0005789">
    <property type="term" value="C:endoplasmic reticulum membrane"/>
    <property type="evidence" value="ECO:0007669"/>
    <property type="project" value="UniProtKB-SubCell"/>
</dbReference>
<evidence type="ECO:0000259" key="11">
    <source>
        <dbReference type="Pfam" id="PF07819"/>
    </source>
</evidence>
<dbReference type="Proteomes" id="UP000046392">
    <property type="component" value="Unplaced"/>
</dbReference>
<dbReference type="GO" id="GO:0050185">
    <property type="term" value="F:phosphatidylinositol deacylase activity"/>
    <property type="evidence" value="ECO:0007669"/>
    <property type="project" value="TreeGrafter"/>
</dbReference>
<dbReference type="InterPro" id="IPR012908">
    <property type="entry name" value="PGAP1-ab_dom-like"/>
</dbReference>
<comment type="function">
    <text evidence="10">Involved in inositol deacylation of GPI-anchored proteins which plays important roles in the quality control and ER-associated degradation of GPI-anchored proteins.</text>
</comment>
<dbReference type="Gene3D" id="3.40.50.1820">
    <property type="entry name" value="alpha/beta hydrolase"/>
    <property type="match status" value="1"/>
</dbReference>
<evidence type="ECO:0000256" key="4">
    <source>
        <dbReference type="ARBA" id="ARBA00022692"/>
    </source>
</evidence>
<feature type="transmembrane region" description="Helical" evidence="10">
    <location>
        <begin position="578"/>
        <end position="595"/>
    </location>
</feature>
<sequence length="743" mass="86358">MSFNIKREYKLFFILFIIWVIFDLKTSLQQFKHSCSMTSMWRNPKFYSLYDDKRLKYDFFLYGEGWYFHDLVESHYFDGIPIVFVPGNAADGAMVRSIGSILQNKTERLNSPFTFNVFSTHFNEEFSIFDANVLKRQAQFLIDSLVELEKLYGNRRKKKYILMGHSMGGIVIKMALAESEWLRKNVAFILTMGTGLKDHPLKITREFIEIYDKILSLKTVPVISLHGGFMDELVEESLTKDNNSLTFGYQGMDRVWSMADHKCLVWCNEAQRAISRLFFDYATIPENAMSTKKLDSLVETIFNSSTFTYNNIEKGKLDEVFNYVEKQLINEGNYFFAIGKVDSSFPLIYKSKKEGRINLFPAKTYFYSRQMKYVYSLEVIGKDEDYYVNKNANIKIIKNNDVEKLSPSVLKEKIKFTDVKGNVKVFIIPFRAPEFIYKITLKSTNNEMSKLLFKAGNQQSISMNNKLMLNFFDGNTKSDGTLFVISNPKTFFSNLSHTEYELDYKIDIGLTILRAIKLNISNIPFLLSFMGVLFSYDVNNLYKLLSLQIIFYVVTNSIVSTIVLLVLGIVIIHCLKQLGEALITVSEILSVNNGIGRIYRWIFRKVSCNLIIVLFSLSSLFYQPLYLIYSLISLIISPNIVMFFISLSLYFPTYFIFYQSPDLSFSFKGNRLYEWSGIIQLLSIYLSSKKNTYISPWIFSIPHWILITFNTFNLTVWEYVIMAQAISISLMFFNVKKIKTKTL</sequence>
<name>A0A0N5CAA9_STREA</name>
<feature type="transmembrane region" description="Helical" evidence="10">
    <location>
        <begin position="549"/>
        <end position="572"/>
    </location>
</feature>
<protein>
    <recommendedName>
        <fullName evidence="10">GPI inositol-deacylase</fullName>
        <ecNumber evidence="10">3.1.-.-</ecNumber>
    </recommendedName>
</protein>
<proteinExistence type="inferred from homology"/>
<evidence type="ECO:0000313" key="13">
    <source>
        <dbReference type="WBParaSite" id="SPAL_0001483200.1"/>
    </source>
</evidence>
<evidence type="ECO:0000313" key="12">
    <source>
        <dbReference type="Proteomes" id="UP000046392"/>
    </source>
</evidence>
<dbReference type="SUPFAM" id="SSF53474">
    <property type="entry name" value="alpha/beta-Hydrolases"/>
    <property type="match status" value="1"/>
</dbReference>
<dbReference type="AlphaFoldDB" id="A0A0N5CAA9"/>